<dbReference type="EMBL" id="JADJNC010000003">
    <property type="protein sequence ID" value="MBK7421820.1"/>
    <property type="molecule type" value="Genomic_DNA"/>
</dbReference>
<comment type="caution">
    <text evidence="1">The sequence shown here is derived from an EMBL/GenBank/DDBJ whole genome shotgun (WGS) entry which is preliminary data.</text>
</comment>
<name>A0A9D7IBF4_9RHOO</name>
<organism evidence="1 2">
    <name type="scientific">Candidatus Propionivibrio dominans</name>
    <dbReference type="NCBI Taxonomy" id="2954373"/>
    <lineage>
        <taxon>Bacteria</taxon>
        <taxon>Pseudomonadati</taxon>
        <taxon>Pseudomonadota</taxon>
        <taxon>Betaproteobacteria</taxon>
        <taxon>Rhodocyclales</taxon>
        <taxon>Rhodocyclaceae</taxon>
        <taxon>Propionivibrio</taxon>
    </lineage>
</organism>
<dbReference type="AlphaFoldDB" id="A0A9D7IBF4"/>
<dbReference type="Proteomes" id="UP000886602">
    <property type="component" value="Unassembled WGS sequence"/>
</dbReference>
<gene>
    <name evidence="1" type="ORF">IPJ48_01275</name>
</gene>
<evidence type="ECO:0000313" key="1">
    <source>
        <dbReference type="EMBL" id="MBK7421820.1"/>
    </source>
</evidence>
<sequence length="58" mass="6459">MKVALLFVLFHQRLCGPLANSLFHHRPDANFQPDSKLEAALHKADASIHNVIQLIEAA</sequence>
<evidence type="ECO:0000313" key="2">
    <source>
        <dbReference type="Proteomes" id="UP000886602"/>
    </source>
</evidence>
<reference evidence="1" key="1">
    <citation type="submission" date="2020-10" db="EMBL/GenBank/DDBJ databases">
        <title>Connecting structure to function with the recovery of over 1000 high-quality activated sludge metagenome-assembled genomes encoding full-length rRNA genes using long-read sequencing.</title>
        <authorList>
            <person name="Singleton C.M."/>
            <person name="Petriglieri F."/>
            <person name="Kristensen J.M."/>
            <person name="Kirkegaard R.H."/>
            <person name="Michaelsen T.Y."/>
            <person name="Andersen M.H."/>
            <person name="Karst S.M."/>
            <person name="Dueholm M.S."/>
            <person name="Nielsen P.H."/>
            <person name="Albertsen M."/>
        </authorList>
    </citation>
    <scope>NUCLEOTIDE SEQUENCE</scope>
    <source>
        <strain evidence="1">EsbW_18-Q3-R4-48_MAXAC.044</strain>
    </source>
</reference>
<proteinExistence type="predicted"/>
<protein>
    <submittedName>
        <fullName evidence="1">Uncharacterized protein</fullName>
    </submittedName>
</protein>
<accession>A0A9D7IBF4</accession>